<evidence type="ECO:0000256" key="11">
    <source>
        <dbReference type="SAM" id="Phobius"/>
    </source>
</evidence>
<feature type="transmembrane region" description="Helical" evidence="11">
    <location>
        <begin position="148"/>
        <end position="168"/>
    </location>
</feature>
<dbReference type="InterPro" id="IPR050363">
    <property type="entry name" value="MIP/Aquaporin"/>
</dbReference>
<dbReference type="PRINTS" id="PR00783">
    <property type="entry name" value="MINTRINSICP"/>
</dbReference>
<evidence type="ECO:0000256" key="6">
    <source>
        <dbReference type="ARBA" id="ARBA00022989"/>
    </source>
</evidence>
<dbReference type="InParanoid" id="A0A165HVZ2"/>
<accession>A0A165HVZ2</accession>
<dbReference type="EMBL" id="KV423937">
    <property type="protein sequence ID" value="KZT59818.1"/>
    <property type="molecule type" value="Genomic_DNA"/>
</dbReference>
<keyword evidence="13" id="KW-1185">Reference proteome</keyword>
<keyword evidence="7 11" id="KW-0472">Membrane</keyword>
<evidence type="ECO:0000256" key="5">
    <source>
        <dbReference type="ARBA" id="ARBA00022737"/>
    </source>
</evidence>
<dbReference type="GO" id="GO:0015250">
    <property type="term" value="F:water channel activity"/>
    <property type="evidence" value="ECO:0007669"/>
    <property type="project" value="TreeGrafter"/>
</dbReference>
<dbReference type="Gene3D" id="1.20.1080.10">
    <property type="entry name" value="Glycerol uptake facilitator protein"/>
    <property type="match status" value="1"/>
</dbReference>
<feature type="transmembrane region" description="Helical" evidence="11">
    <location>
        <begin position="227"/>
        <end position="248"/>
    </location>
</feature>
<comment type="catalytic activity">
    <reaction evidence="8">
        <text>H2O(in) = H2O(out)</text>
        <dbReference type="Rhea" id="RHEA:29667"/>
        <dbReference type="ChEBI" id="CHEBI:15377"/>
    </reaction>
</comment>
<feature type="transmembrane region" description="Helical" evidence="11">
    <location>
        <begin position="197"/>
        <end position="220"/>
    </location>
</feature>
<protein>
    <submittedName>
        <fullName evidence="12">Aquaporin-like protein</fullName>
    </submittedName>
</protein>
<feature type="transmembrane region" description="Helical" evidence="11">
    <location>
        <begin position="282"/>
        <end position="308"/>
    </location>
</feature>
<dbReference type="PANTHER" id="PTHR43829">
    <property type="entry name" value="AQUAPORIN OR AQUAGLYCEROPORIN RELATED"/>
    <property type="match status" value="1"/>
</dbReference>
<dbReference type="Proteomes" id="UP000076842">
    <property type="component" value="Unassembled WGS sequence"/>
</dbReference>
<keyword evidence="6 11" id="KW-1133">Transmembrane helix</keyword>
<keyword evidence="4 9" id="KW-0812">Transmembrane</keyword>
<evidence type="ECO:0000256" key="3">
    <source>
        <dbReference type="ARBA" id="ARBA00022448"/>
    </source>
</evidence>
<dbReference type="STRING" id="1353952.A0A165HVZ2"/>
<comment type="similarity">
    <text evidence="2 9">Belongs to the MIP/aquaporin (TC 1.A.8) family.</text>
</comment>
<evidence type="ECO:0000256" key="8">
    <source>
        <dbReference type="ARBA" id="ARBA00034651"/>
    </source>
</evidence>
<dbReference type="InterPro" id="IPR000425">
    <property type="entry name" value="MIP"/>
</dbReference>
<evidence type="ECO:0000256" key="9">
    <source>
        <dbReference type="RuleBase" id="RU000477"/>
    </source>
</evidence>
<keyword evidence="3 9" id="KW-0813">Transport</keyword>
<name>A0A165HVZ2_9BASI</name>
<evidence type="ECO:0000313" key="12">
    <source>
        <dbReference type="EMBL" id="KZT59818.1"/>
    </source>
</evidence>
<evidence type="ECO:0000256" key="2">
    <source>
        <dbReference type="ARBA" id="ARBA00006175"/>
    </source>
</evidence>
<comment type="subcellular location">
    <subcellularLocation>
        <location evidence="1">Membrane</location>
        <topology evidence="1">Multi-pass membrane protein</topology>
    </subcellularLocation>
</comment>
<feature type="region of interest" description="Disordered" evidence="10">
    <location>
        <begin position="33"/>
        <end position="54"/>
    </location>
</feature>
<evidence type="ECO:0000256" key="7">
    <source>
        <dbReference type="ARBA" id="ARBA00023136"/>
    </source>
</evidence>
<evidence type="ECO:0000256" key="10">
    <source>
        <dbReference type="SAM" id="MobiDB-lite"/>
    </source>
</evidence>
<dbReference type="InterPro" id="IPR023271">
    <property type="entry name" value="Aquaporin-like"/>
</dbReference>
<dbReference type="OrthoDB" id="3222at2759"/>
<proteinExistence type="inferred from homology"/>
<dbReference type="GO" id="GO:0015254">
    <property type="term" value="F:glycerol channel activity"/>
    <property type="evidence" value="ECO:0007669"/>
    <property type="project" value="TreeGrafter"/>
</dbReference>
<dbReference type="AlphaFoldDB" id="A0A165HVZ2"/>
<keyword evidence="5" id="KW-0677">Repeat</keyword>
<organism evidence="12 13">
    <name type="scientific">Calocera cornea HHB12733</name>
    <dbReference type="NCBI Taxonomy" id="1353952"/>
    <lineage>
        <taxon>Eukaryota</taxon>
        <taxon>Fungi</taxon>
        <taxon>Dikarya</taxon>
        <taxon>Basidiomycota</taxon>
        <taxon>Agaricomycotina</taxon>
        <taxon>Dacrymycetes</taxon>
        <taxon>Dacrymycetales</taxon>
        <taxon>Dacrymycetaceae</taxon>
        <taxon>Calocera</taxon>
    </lineage>
</organism>
<sequence>MSALQSQALAPVTSSDTWRRVSVLSDSVPPTLVGHAPCHEEKRPAGDALQPSNIHTPVTGPKTHIVLEALAELFGTAFFVGFGTGANCQYVVADNGQFNSYSTVPVGWGVGLAIGNAFASRFSGGHLNPAVTTMLVIVGQVPAWKLPIYYVAQILGGLLGAAITYGVYYHPIFLFDPGHTIERTAGLFGTYPTMDTPAFSCWLAEFFPTCALVFAVLYVVTLTPRPAFPVVPLMLFITILGIGCTFGSTTSFSMNPARDLGPRLLTYMAGYGRGVWDYKNQYWLWGGQLGAISSAVFVGLSFHAFRFIETRFLEGRRKTSEGVVA</sequence>
<evidence type="ECO:0000256" key="1">
    <source>
        <dbReference type="ARBA" id="ARBA00004141"/>
    </source>
</evidence>
<reference evidence="12 13" key="1">
    <citation type="journal article" date="2016" name="Mol. Biol. Evol.">
        <title>Comparative Genomics of Early-Diverging Mushroom-Forming Fungi Provides Insights into the Origins of Lignocellulose Decay Capabilities.</title>
        <authorList>
            <person name="Nagy L.G."/>
            <person name="Riley R."/>
            <person name="Tritt A."/>
            <person name="Adam C."/>
            <person name="Daum C."/>
            <person name="Floudas D."/>
            <person name="Sun H."/>
            <person name="Yadav J.S."/>
            <person name="Pangilinan J."/>
            <person name="Larsson K.H."/>
            <person name="Matsuura K."/>
            <person name="Barry K."/>
            <person name="Labutti K."/>
            <person name="Kuo R."/>
            <person name="Ohm R.A."/>
            <person name="Bhattacharya S.S."/>
            <person name="Shirouzu T."/>
            <person name="Yoshinaga Y."/>
            <person name="Martin F.M."/>
            <person name="Grigoriev I.V."/>
            <person name="Hibbett D.S."/>
        </authorList>
    </citation>
    <scope>NUCLEOTIDE SEQUENCE [LARGE SCALE GENOMIC DNA]</scope>
    <source>
        <strain evidence="12 13">HHB12733</strain>
    </source>
</reference>
<dbReference type="Pfam" id="PF00230">
    <property type="entry name" value="MIP"/>
    <property type="match status" value="1"/>
</dbReference>
<dbReference type="SUPFAM" id="SSF81338">
    <property type="entry name" value="Aquaporin-like"/>
    <property type="match status" value="1"/>
</dbReference>
<evidence type="ECO:0000256" key="4">
    <source>
        <dbReference type="ARBA" id="ARBA00022692"/>
    </source>
</evidence>
<evidence type="ECO:0000313" key="13">
    <source>
        <dbReference type="Proteomes" id="UP000076842"/>
    </source>
</evidence>
<gene>
    <name evidence="12" type="ORF">CALCODRAFT_449773</name>
</gene>
<dbReference type="PANTHER" id="PTHR43829:SF9">
    <property type="entry name" value="AQUAPORIN-9"/>
    <property type="match status" value="1"/>
</dbReference>
<dbReference type="GO" id="GO:0005886">
    <property type="term" value="C:plasma membrane"/>
    <property type="evidence" value="ECO:0007669"/>
    <property type="project" value="TreeGrafter"/>
</dbReference>